<organism evidence="1 2">
    <name type="scientific">Anaerotignum faecicola</name>
    <dbReference type="NCBI Taxonomy" id="2358141"/>
    <lineage>
        <taxon>Bacteria</taxon>
        <taxon>Bacillati</taxon>
        <taxon>Bacillota</taxon>
        <taxon>Clostridia</taxon>
        <taxon>Lachnospirales</taxon>
        <taxon>Anaerotignaceae</taxon>
        <taxon>Anaerotignum</taxon>
    </lineage>
</organism>
<sequence length="168" mass="19143">MRQGQISIYYGMGKGKTAVAVGRGMRAIGEEQRVVMIQFLDYHNSKEIALLKKLEPDFRIFRFEKDRAAEDVQGAENDEALHKEIFNEIRNAFNFAKKIVDTGECEMLLLDGILECVEKGYLQESDLHEIIGKRPDFMDIILTGTILPTGIAEEAENIYQLVAEKEKE</sequence>
<dbReference type="Pfam" id="PF02572">
    <property type="entry name" value="CobA_CobO_BtuR"/>
    <property type="match status" value="1"/>
</dbReference>
<dbReference type="EMBL" id="BHVZ01000001">
    <property type="protein sequence ID" value="GCB28437.1"/>
    <property type="molecule type" value="Genomic_DNA"/>
</dbReference>
<dbReference type="AlphaFoldDB" id="A0A401LA31"/>
<gene>
    <name evidence="1" type="ORF">KGMB03357_00980</name>
</gene>
<dbReference type="SUPFAM" id="SSF52540">
    <property type="entry name" value="P-loop containing nucleoside triphosphate hydrolases"/>
    <property type="match status" value="1"/>
</dbReference>
<dbReference type="GO" id="GO:0005524">
    <property type="term" value="F:ATP binding"/>
    <property type="evidence" value="ECO:0007669"/>
    <property type="project" value="InterPro"/>
</dbReference>
<dbReference type="PANTHER" id="PTHR46638">
    <property type="entry name" value="CORRINOID ADENOSYLTRANSFERASE"/>
    <property type="match status" value="1"/>
</dbReference>
<dbReference type="InterPro" id="IPR027417">
    <property type="entry name" value="P-loop_NTPase"/>
</dbReference>
<keyword evidence="2" id="KW-1185">Reference proteome</keyword>
<dbReference type="GO" id="GO:0009236">
    <property type="term" value="P:cobalamin biosynthetic process"/>
    <property type="evidence" value="ECO:0007669"/>
    <property type="project" value="InterPro"/>
</dbReference>
<dbReference type="Proteomes" id="UP000287361">
    <property type="component" value="Unassembled WGS sequence"/>
</dbReference>
<evidence type="ECO:0000313" key="2">
    <source>
        <dbReference type="Proteomes" id="UP000287361"/>
    </source>
</evidence>
<proteinExistence type="predicted"/>
<comment type="caution">
    <text evidence="1">The sequence shown here is derived from an EMBL/GenBank/DDBJ whole genome shotgun (WGS) entry which is preliminary data.</text>
</comment>
<evidence type="ECO:0000313" key="1">
    <source>
        <dbReference type="EMBL" id="GCB28437.1"/>
    </source>
</evidence>
<reference evidence="1 2" key="1">
    <citation type="submission" date="2018-10" db="EMBL/GenBank/DDBJ databases">
        <title>Draft Genome Sequence of Anaerotignum sp. KCTC 15736.</title>
        <authorList>
            <person name="Choi S.H."/>
            <person name="Kim J.S."/>
            <person name="Kang S.W."/>
            <person name="Lee J.S."/>
            <person name="Park S.H."/>
        </authorList>
    </citation>
    <scope>NUCLEOTIDE SEQUENCE [LARGE SCALE GENOMIC DNA]</scope>
    <source>
        <strain evidence="1 2">KCTC 15736</strain>
    </source>
</reference>
<name>A0A401LA31_9FIRM</name>
<dbReference type="GO" id="GO:0008817">
    <property type="term" value="F:corrinoid adenosyltransferase activity"/>
    <property type="evidence" value="ECO:0007669"/>
    <property type="project" value="InterPro"/>
</dbReference>
<accession>A0A401LA31</accession>
<dbReference type="PIRSF" id="PIRSF015617">
    <property type="entry name" value="Adensltrnsf_CobA"/>
    <property type="match status" value="1"/>
</dbReference>
<dbReference type="OrthoDB" id="9810309at2"/>
<dbReference type="PANTHER" id="PTHR46638:SF1">
    <property type="entry name" value="CORRINOID ADENOSYLTRANSFERASE"/>
    <property type="match status" value="1"/>
</dbReference>
<evidence type="ECO:0008006" key="3">
    <source>
        <dbReference type="Google" id="ProtNLM"/>
    </source>
</evidence>
<dbReference type="Gene3D" id="3.40.50.300">
    <property type="entry name" value="P-loop containing nucleotide triphosphate hydrolases"/>
    <property type="match status" value="1"/>
</dbReference>
<dbReference type="InterPro" id="IPR003724">
    <property type="entry name" value="CblAdoTrfase_CobA"/>
</dbReference>
<protein>
    <recommendedName>
        <fullName evidence="3">Cob(I)yrinic acid a,c-diamide adenosyltransferase</fullName>
    </recommendedName>
</protein>